<dbReference type="AlphaFoldDB" id="A0A1E3QKH0"/>
<dbReference type="GeneID" id="30148439"/>
<dbReference type="Proteomes" id="UP000094336">
    <property type="component" value="Unassembled WGS sequence"/>
</dbReference>
<keyword evidence="3" id="KW-1185">Reference proteome</keyword>
<reference evidence="3" key="1">
    <citation type="submission" date="2016-05" db="EMBL/GenBank/DDBJ databases">
        <title>Comparative genomics of biotechnologically important yeasts.</title>
        <authorList>
            <consortium name="DOE Joint Genome Institute"/>
            <person name="Riley R."/>
            <person name="Haridas S."/>
            <person name="Wolfe K.H."/>
            <person name="Lopes M.R."/>
            <person name="Hittinger C.T."/>
            <person name="Goker M."/>
            <person name="Salamov A."/>
            <person name="Wisecaver J."/>
            <person name="Long T.M."/>
            <person name="Aerts A.L."/>
            <person name="Barry K."/>
            <person name="Choi C."/>
            <person name="Clum A."/>
            <person name="Coughlan A.Y."/>
            <person name="Deshpande S."/>
            <person name="Douglass A.P."/>
            <person name="Hanson S.J."/>
            <person name="Klenk H.-P."/>
            <person name="Labutti K."/>
            <person name="Lapidus A."/>
            <person name="Lindquist E."/>
            <person name="Lipzen A."/>
            <person name="Meier-Kolthoff J.P."/>
            <person name="Ohm R.A."/>
            <person name="Otillar R.P."/>
            <person name="Pangilinan J."/>
            <person name="Peng Y."/>
            <person name="Rokas A."/>
            <person name="Rosa C.A."/>
            <person name="Scheuner C."/>
            <person name="Sibirny A.A."/>
            <person name="Slot J.C."/>
            <person name="Stielow J.B."/>
            <person name="Sun H."/>
            <person name="Kurtzman C.P."/>
            <person name="Blackwell M."/>
            <person name="Grigoriev I.V."/>
            <person name="Jeffries T.W."/>
        </authorList>
    </citation>
    <scope>NUCLEOTIDE SEQUENCE [LARGE SCALE GENOMIC DNA]</scope>
    <source>
        <strain evidence="3">NRRL Y-12698</strain>
    </source>
</reference>
<feature type="region of interest" description="Disordered" evidence="1">
    <location>
        <begin position="228"/>
        <end position="274"/>
    </location>
</feature>
<dbReference type="EMBL" id="KV454436">
    <property type="protein sequence ID" value="ODQ78199.1"/>
    <property type="molecule type" value="Genomic_DNA"/>
</dbReference>
<protein>
    <submittedName>
        <fullName evidence="2">Uncharacterized protein</fullName>
    </submittedName>
</protein>
<feature type="region of interest" description="Disordered" evidence="1">
    <location>
        <begin position="305"/>
        <end position="336"/>
    </location>
</feature>
<sequence>MNVGHSQKVHKPAQQQPTARSLSPSPSFSQLGSVLLSQQINVNDSWVLFGSANSGEIIIPAVFQERGELEAKKTGEQFEYEEDDDILSSSYCISTKYPESLLHGNLDESDTNEEVAVGEDNDDDDELIDTFEEVALQLSFPNHNGRGSFSTPTKCGASEAEPEATPVATSACAQKRTKEDLQTRIQKWQDTDLVFDDGTYSLISETPKESEAPPLLKGISLRRPSLLDQRRPSRDDNVASWNVNDELEQHVVTRPSPSRGEKLAGEGTSHPTRSKRVYGEEVLRIYSPKDIAKIKRVAQEFSTSLNRGGAGTGPGISHRRHHHPSRHGLHNMSQHAQPANTPRITYSSLLQQQMQKHSAITHQGYLNEFYSPCIRSSGAGFGSSSWNRCGVDSRTSFLWEGGRREGEFEMDSFSSSISTTTASTDQYY</sequence>
<evidence type="ECO:0000256" key="1">
    <source>
        <dbReference type="SAM" id="MobiDB-lite"/>
    </source>
</evidence>
<proteinExistence type="predicted"/>
<feature type="compositionally biased region" description="Basic and acidic residues" evidence="1">
    <location>
        <begin position="228"/>
        <end position="237"/>
    </location>
</feature>
<feature type="compositionally biased region" description="Polar residues" evidence="1">
    <location>
        <begin position="13"/>
        <end position="25"/>
    </location>
</feature>
<feature type="region of interest" description="Disordered" evidence="1">
    <location>
        <begin position="1"/>
        <end position="25"/>
    </location>
</feature>
<dbReference type="RefSeq" id="XP_018983527.1">
    <property type="nucleotide sequence ID" value="XM_019130586.1"/>
</dbReference>
<gene>
    <name evidence="2" type="ORF">BABINDRAFT_168390</name>
</gene>
<evidence type="ECO:0000313" key="2">
    <source>
        <dbReference type="EMBL" id="ODQ78199.1"/>
    </source>
</evidence>
<accession>A0A1E3QKH0</accession>
<feature type="compositionally biased region" description="Basic residues" evidence="1">
    <location>
        <begin position="317"/>
        <end position="329"/>
    </location>
</feature>
<evidence type="ECO:0000313" key="3">
    <source>
        <dbReference type="Proteomes" id="UP000094336"/>
    </source>
</evidence>
<name>A0A1E3QKH0_9ASCO</name>
<organism evidence="2 3">
    <name type="scientific">Babjeviella inositovora NRRL Y-12698</name>
    <dbReference type="NCBI Taxonomy" id="984486"/>
    <lineage>
        <taxon>Eukaryota</taxon>
        <taxon>Fungi</taxon>
        <taxon>Dikarya</taxon>
        <taxon>Ascomycota</taxon>
        <taxon>Saccharomycotina</taxon>
        <taxon>Pichiomycetes</taxon>
        <taxon>Serinales incertae sedis</taxon>
        <taxon>Babjeviella</taxon>
    </lineage>
</organism>